<protein>
    <recommendedName>
        <fullName evidence="2">MaoC-like domain-containing protein</fullName>
    </recommendedName>
</protein>
<proteinExistence type="inferred from homology"/>
<dbReference type="SUPFAM" id="SSF54637">
    <property type="entry name" value="Thioesterase/thiol ester dehydrase-isomerase"/>
    <property type="match status" value="1"/>
</dbReference>
<dbReference type="GO" id="GO:0019171">
    <property type="term" value="F:(3R)-hydroxyacyl-[acyl-carrier-protein] dehydratase activity"/>
    <property type="evidence" value="ECO:0007669"/>
    <property type="project" value="TreeGrafter"/>
</dbReference>
<evidence type="ECO:0000256" key="1">
    <source>
        <dbReference type="ARBA" id="ARBA00005254"/>
    </source>
</evidence>
<reference evidence="3" key="1">
    <citation type="submission" date="2021-06" db="EMBL/GenBank/DDBJ databases">
        <title>Genome sequence of Cutibacterium modestum strain KB17-24694.</title>
        <authorList>
            <person name="Dekio I."/>
            <person name="Asahina A."/>
            <person name="Nishida M."/>
        </authorList>
    </citation>
    <scope>NUCLEOTIDE SEQUENCE</scope>
    <source>
        <strain evidence="3">KB17-24694</strain>
    </source>
</reference>
<evidence type="ECO:0000259" key="2">
    <source>
        <dbReference type="Pfam" id="PF01575"/>
    </source>
</evidence>
<sequence>MTILRPADLRGLAALLGSQEPREVVPPCWHWVLLLDPVVPADLDEDGYVVGSPITPGPGMTRMFAGGRVRTIFPLALNSDTSRTTEVALVTDKEGRRSPLHFVTMRSTWSQNGQDCLVDEQDYVFLPTRSADPSPEGAGHTDGDGFLATEPLLVTFSALTANPYRIHWDRDFCRRAGHDGLVVHGPLQALLMAQAFEDMGADFIGKQFCYRFSAPVTAPTRLVVGIEKGEAKVRRTDGTVTATATLQRVTTG</sequence>
<accession>A0AAD1KRJ0</accession>
<dbReference type="PANTHER" id="PTHR28152:SF1">
    <property type="entry name" value="HYDROXYACYL-THIOESTER DEHYDRATASE TYPE 2, MITOCHONDRIAL"/>
    <property type="match status" value="1"/>
</dbReference>
<dbReference type="GeneID" id="92881496"/>
<gene>
    <name evidence="3" type="ORF">KB1_23320</name>
</gene>
<dbReference type="Proteomes" id="UP000825072">
    <property type="component" value="Chromosome 1"/>
</dbReference>
<dbReference type="InterPro" id="IPR002539">
    <property type="entry name" value="MaoC-like_dom"/>
</dbReference>
<dbReference type="Pfam" id="PF01575">
    <property type="entry name" value="MaoC_dehydratas"/>
    <property type="match status" value="1"/>
</dbReference>
<organism evidence="3 4">
    <name type="scientific">Cutibacterium modestum</name>
    <dbReference type="NCBI Taxonomy" id="2559073"/>
    <lineage>
        <taxon>Bacteria</taxon>
        <taxon>Bacillati</taxon>
        <taxon>Actinomycetota</taxon>
        <taxon>Actinomycetes</taxon>
        <taxon>Propionibacteriales</taxon>
        <taxon>Propionibacteriaceae</taxon>
        <taxon>Cutibacterium</taxon>
    </lineage>
</organism>
<dbReference type="PANTHER" id="PTHR28152">
    <property type="entry name" value="HYDROXYACYL-THIOESTER DEHYDRATASE TYPE 2, MITOCHONDRIAL"/>
    <property type="match status" value="1"/>
</dbReference>
<dbReference type="InterPro" id="IPR029069">
    <property type="entry name" value="HotDog_dom_sf"/>
</dbReference>
<dbReference type="Gene3D" id="3.10.129.10">
    <property type="entry name" value="Hotdog Thioesterase"/>
    <property type="match status" value="2"/>
</dbReference>
<name>A0AAD1KRJ0_9ACTN</name>
<dbReference type="InterPro" id="IPR052741">
    <property type="entry name" value="Mitochondrial_HTD2"/>
</dbReference>
<evidence type="ECO:0000313" key="3">
    <source>
        <dbReference type="EMBL" id="BCY26342.1"/>
    </source>
</evidence>
<dbReference type="EMBL" id="AP024747">
    <property type="protein sequence ID" value="BCY26342.1"/>
    <property type="molecule type" value="Genomic_DNA"/>
</dbReference>
<dbReference type="RefSeq" id="WP_002528215.1">
    <property type="nucleotide sequence ID" value="NZ_AP024747.1"/>
</dbReference>
<dbReference type="AlphaFoldDB" id="A0AAD1KRJ0"/>
<feature type="domain" description="MaoC-like" evidence="2">
    <location>
        <begin position="152"/>
        <end position="245"/>
    </location>
</feature>
<comment type="similarity">
    <text evidence="1">Belongs to the enoyl-CoA hydratase/isomerase family.</text>
</comment>
<evidence type="ECO:0000313" key="4">
    <source>
        <dbReference type="Proteomes" id="UP000825072"/>
    </source>
</evidence>